<gene>
    <name evidence="2" type="ORF">THAPSDRAFT_bd654</name>
</gene>
<dbReference type="InterPro" id="IPR036045">
    <property type="entry name" value="Sec1-like_sf"/>
</dbReference>
<dbReference type="InterPro" id="IPR027482">
    <property type="entry name" value="Sec1-like_dom2"/>
</dbReference>
<dbReference type="GO" id="GO:0006886">
    <property type="term" value="P:intracellular protein transport"/>
    <property type="evidence" value="ECO:0000318"/>
    <property type="project" value="GO_Central"/>
</dbReference>
<evidence type="ECO:0000256" key="1">
    <source>
        <dbReference type="ARBA" id="ARBA00009884"/>
    </source>
</evidence>
<dbReference type="InterPro" id="IPR043127">
    <property type="entry name" value="Sec-1-like_dom3a"/>
</dbReference>
<evidence type="ECO:0000313" key="2">
    <source>
        <dbReference type="EMBL" id="EED86426.1"/>
    </source>
</evidence>
<dbReference type="InterPro" id="IPR043155">
    <property type="entry name" value="VPS33_dom3b"/>
</dbReference>
<dbReference type="SUPFAM" id="SSF56815">
    <property type="entry name" value="Sec1/munc18-like (SM) proteins"/>
    <property type="match status" value="1"/>
</dbReference>
<dbReference type="GO" id="GO:0005773">
    <property type="term" value="C:vacuole"/>
    <property type="evidence" value="ECO:0000318"/>
    <property type="project" value="GO_Central"/>
</dbReference>
<feature type="non-terminal residue" evidence="2">
    <location>
        <position position="457"/>
    </location>
</feature>
<dbReference type="Pfam" id="PF00995">
    <property type="entry name" value="Sec1"/>
    <property type="match status" value="1"/>
</dbReference>
<dbReference type="PaxDb" id="35128-Thapsdraft654"/>
<dbReference type="RefSeq" id="XP_002297276.1">
    <property type="nucleotide sequence ID" value="XM_002297240.1"/>
</dbReference>
<dbReference type="HOGENOM" id="CLU_016678_1_0_1"/>
<name>B8LE06_THAPS</name>
<dbReference type="Gene3D" id="1.25.40.850">
    <property type="match status" value="1"/>
</dbReference>
<dbReference type="PANTHER" id="PTHR11679">
    <property type="entry name" value="VESICLE PROTEIN SORTING-ASSOCIATED"/>
    <property type="match status" value="1"/>
</dbReference>
<dbReference type="GeneID" id="7444451"/>
<dbReference type="KEGG" id="tps:THAPSDRAFT_bd654"/>
<dbReference type="STRING" id="35128.B8LE06"/>
<feature type="non-terminal residue" evidence="2">
    <location>
        <position position="1"/>
    </location>
</feature>
<dbReference type="AlphaFoldDB" id="B8LE06"/>
<organism evidence="2 3">
    <name type="scientific">Thalassiosira pseudonana</name>
    <name type="common">Marine diatom</name>
    <name type="synonym">Cyclotella nana</name>
    <dbReference type="NCBI Taxonomy" id="35128"/>
    <lineage>
        <taxon>Eukaryota</taxon>
        <taxon>Sar</taxon>
        <taxon>Stramenopiles</taxon>
        <taxon>Ochrophyta</taxon>
        <taxon>Bacillariophyta</taxon>
        <taxon>Coscinodiscophyceae</taxon>
        <taxon>Thalassiosirophycidae</taxon>
        <taxon>Thalassiosirales</taxon>
        <taxon>Thalassiosiraceae</taxon>
        <taxon>Thalassiosira</taxon>
    </lineage>
</organism>
<accession>B8LE06</accession>
<proteinExistence type="inferred from homology"/>
<dbReference type="EMBL" id="DS999427">
    <property type="protein sequence ID" value="EED86426.1"/>
    <property type="molecule type" value="Genomic_DNA"/>
</dbReference>
<dbReference type="InterPro" id="IPR001619">
    <property type="entry name" value="Sec1-like"/>
</dbReference>
<dbReference type="eggNOG" id="KOG1302">
    <property type="taxonomic scope" value="Eukaryota"/>
</dbReference>
<dbReference type="OMA" id="NWIGITR"/>
<dbReference type="InParanoid" id="B8LE06"/>
<dbReference type="GO" id="GO:0033263">
    <property type="term" value="C:CORVET complex"/>
    <property type="evidence" value="ECO:0000318"/>
    <property type="project" value="GO_Central"/>
</dbReference>
<dbReference type="Proteomes" id="UP000001449">
    <property type="component" value="Unassembled WGS sequence"/>
</dbReference>
<dbReference type="Gene3D" id="3.40.50.1910">
    <property type="match status" value="3"/>
</dbReference>
<reference evidence="2 3" key="2">
    <citation type="journal article" date="2008" name="Nature">
        <title>The Phaeodactylum genome reveals the evolutionary history of diatom genomes.</title>
        <authorList>
            <person name="Bowler C."/>
            <person name="Allen A.E."/>
            <person name="Badger J.H."/>
            <person name="Grimwood J."/>
            <person name="Jabbari K."/>
            <person name="Kuo A."/>
            <person name="Maheswari U."/>
            <person name="Martens C."/>
            <person name="Maumus F."/>
            <person name="Otillar R.P."/>
            <person name="Rayko E."/>
            <person name="Salamov A."/>
            <person name="Vandepoele K."/>
            <person name="Beszteri B."/>
            <person name="Gruber A."/>
            <person name="Heijde M."/>
            <person name="Katinka M."/>
            <person name="Mock T."/>
            <person name="Valentin K."/>
            <person name="Verret F."/>
            <person name="Berges J.A."/>
            <person name="Brownlee C."/>
            <person name="Cadoret J.P."/>
            <person name="Chiovitti A."/>
            <person name="Choi C.J."/>
            <person name="Coesel S."/>
            <person name="De Martino A."/>
            <person name="Detter J.C."/>
            <person name="Durkin C."/>
            <person name="Falciatore A."/>
            <person name="Fournet J."/>
            <person name="Haruta M."/>
            <person name="Huysman M.J."/>
            <person name="Jenkins B.D."/>
            <person name="Jiroutova K."/>
            <person name="Jorgensen R.E."/>
            <person name="Joubert Y."/>
            <person name="Kaplan A."/>
            <person name="Kroger N."/>
            <person name="Kroth P.G."/>
            <person name="La Roche J."/>
            <person name="Lindquist E."/>
            <person name="Lommer M."/>
            <person name="Martin-Jezequel V."/>
            <person name="Lopez P.J."/>
            <person name="Lucas S."/>
            <person name="Mangogna M."/>
            <person name="McGinnis K."/>
            <person name="Medlin L.K."/>
            <person name="Montsant A."/>
            <person name="Oudot-Le Secq M.P."/>
            <person name="Napoli C."/>
            <person name="Obornik M."/>
            <person name="Parker M.S."/>
            <person name="Petit J.L."/>
            <person name="Porcel B.M."/>
            <person name="Poulsen N."/>
            <person name="Robison M."/>
            <person name="Rychlewski L."/>
            <person name="Rynearson T.A."/>
            <person name="Schmutz J."/>
            <person name="Shapiro H."/>
            <person name="Siaut M."/>
            <person name="Stanley M."/>
            <person name="Sussman M.R."/>
            <person name="Taylor A.R."/>
            <person name="Vardi A."/>
            <person name="von Dassow P."/>
            <person name="Vyverman W."/>
            <person name="Willis A."/>
            <person name="Wyrwicz L.S."/>
            <person name="Rokhsar D.S."/>
            <person name="Weissenbach J."/>
            <person name="Armbrust E.V."/>
            <person name="Green B.R."/>
            <person name="Van de Peer Y."/>
            <person name="Grigoriev I.V."/>
        </authorList>
    </citation>
    <scope>NUCLEOTIDE SEQUENCE [LARGE SCALE GENOMIC DNA]</scope>
    <source>
        <strain evidence="2 3">CCMP1335</strain>
    </source>
</reference>
<dbReference type="GO" id="GO:0016192">
    <property type="term" value="P:vesicle-mediated transport"/>
    <property type="evidence" value="ECO:0000318"/>
    <property type="project" value="GO_Central"/>
</dbReference>
<comment type="similarity">
    <text evidence="1">Belongs to the STXBP/unc-18/SEC1 family.</text>
</comment>
<protein>
    <submittedName>
        <fullName evidence="2">Sec1-family transport protein</fullName>
    </submittedName>
</protein>
<dbReference type="Gene3D" id="3.90.830.10">
    <property type="entry name" value="Syntaxin Binding Protein 1, Chain A, domain 2"/>
    <property type="match status" value="1"/>
</dbReference>
<keyword evidence="3" id="KW-1185">Reference proteome</keyword>
<evidence type="ECO:0000313" key="3">
    <source>
        <dbReference type="Proteomes" id="UP000001449"/>
    </source>
</evidence>
<reference evidence="2 3" key="1">
    <citation type="journal article" date="2004" name="Science">
        <title>The genome of the diatom Thalassiosira pseudonana: ecology, evolution, and metabolism.</title>
        <authorList>
            <person name="Armbrust E.V."/>
            <person name="Berges J.A."/>
            <person name="Bowler C."/>
            <person name="Green B.R."/>
            <person name="Martinez D."/>
            <person name="Putnam N.H."/>
            <person name="Zhou S."/>
            <person name="Allen A.E."/>
            <person name="Apt K.E."/>
            <person name="Bechner M."/>
            <person name="Brzezinski M.A."/>
            <person name="Chaal B.K."/>
            <person name="Chiovitti A."/>
            <person name="Davis A.K."/>
            <person name="Demarest M.S."/>
            <person name="Detter J.C."/>
            <person name="Glavina T."/>
            <person name="Goodstein D."/>
            <person name="Hadi M.Z."/>
            <person name="Hellsten U."/>
            <person name="Hildebrand M."/>
            <person name="Jenkins B.D."/>
            <person name="Jurka J."/>
            <person name="Kapitonov V.V."/>
            <person name="Kroger N."/>
            <person name="Lau W.W."/>
            <person name="Lane T.W."/>
            <person name="Larimer F.W."/>
            <person name="Lippmeier J.C."/>
            <person name="Lucas S."/>
            <person name="Medina M."/>
            <person name="Montsant A."/>
            <person name="Obornik M."/>
            <person name="Parker M.S."/>
            <person name="Palenik B."/>
            <person name="Pazour G.J."/>
            <person name="Richardson P.M."/>
            <person name="Rynearson T.A."/>
            <person name="Saito M.A."/>
            <person name="Schwartz D.C."/>
            <person name="Thamatrakoln K."/>
            <person name="Valentin K."/>
            <person name="Vardi A."/>
            <person name="Wilkerson F.P."/>
            <person name="Rokhsar D.S."/>
        </authorList>
    </citation>
    <scope>NUCLEOTIDE SEQUENCE [LARGE SCALE GENOMIC DNA]</scope>
    <source>
        <strain evidence="2 3">CCMP1335</strain>
    </source>
</reference>
<sequence>ESLPIDLIPLDDDVLSLELTGGSAMQLLSDKSESNKISNGESSDKKEFLNGTIGRVQGLGPLATAVIDRMMTLRMEEAQWSVPMPSIQALIVIDRKIDLVTPMLTPLTYEGLIDDVLQIQVGGCLQPPQPQLARDSLMGPTVLLPLNDSDPLYSEVRDRHVETFGSFLQNQAKALKESHSQFTNRETARDLSEIHQFVKQIPVFTRNLRSLTNHIHIAETVKRAAEAGSFRQRWQTERSMLESEPCYEVLEDLIAAGEPPYRWLRLLCLQSLTSNGIKATRYDSIRKEVVQTYGYEFLIVLNDLEKAGFLRKRETLWMDSMTTSYSTLRKALNLINAEVDPSNPEDAAYVSSGYAPMTVRWVQAAMRGYNGLEEAMKELPTAADAMKRSRGPSLGALAKSSTGSSDNKPVLLVYFVGGITYMEVAALRFLGKRPSFPYNIVCCATEIVNGETLLRSL</sequence>